<feature type="transmembrane region" description="Helical" evidence="2">
    <location>
        <begin position="499"/>
        <end position="520"/>
    </location>
</feature>
<keyword evidence="4" id="KW-1185">Reference proteome</keyword>
<keyword evidence="1" id="KW-0175">Coiled coil</keyword>
<dbReference type="AlphaFoldDB" id="A0A7Y6TVH8"/>
<comment type="caution">
    <text evidence="3">The sequence shown here is derived from an EMBL/GenBank/DDBJ whole genome shotgun (WGS) entry which is preliminary data.</text>
</comment>
<organism evidence="3 4">
    <name type="scientific">Piscinibacter koreensis</name>
    <dbReference type="NCBI Taxonomy" id="2742824"/>
    <lineage>
        <taxon>Bacteria</taxon>
        <taxon>Pseudomonadati</taxon>
        <taxon>Pseudomonadota</taxon>
        <taxon>Betaproteobacteria</taxon>
        <taxon>Burkholderiales</taxon>
        <taxon>Sphaerotilaceae</taxon>
        <taxon>Piscinibacter</taxon>
    </lineage>
</organism>
<accession>A0A7Y6TVH8</accession>
<feature type="transmembrane region" description="Helical" evidence="2">
    <location>
        <begin position="435"/>
        <end position="455"/>
    </location>
</feature>
<keyword evidence="2" id="KW-1133">Transmembrane helix</keyword>
<dbReference type="PANTHER" id="PTHR32309:SF13">
    <property type="entry name" value="FERRIC ENTEROBACTIN TRANSPORT PROTEIN FEPE"/>
    <property type="match status" value="1"/>
</dbReference>
<dbReference type="EMBL" id="JABWMJ010000002">
    <property type="protein sequence ID" value="NUZ05134.1"/>
    <property type="molecule type" value="Genomic_DNA"/>
</dbReference>
<sequence length="523" mass="57429">MGEIVVQATTVLKGMWRFRWIGLIAAWIAGIVGVAMALRVPNQFEASARIYVDTQSILKPLMSGLAIQPNIDQQIAMLSRTLISRPNVEKLVRMADLDLRSTSKADQDAQVESLMRTLQIWGNGRDNLYTLAFRDQEPERAKRVVQSLVSIFIDSRLSASRNDADQAKVFLNEQIKAYEAKLEAAEARLKEFRLRNIDLFTAEGQDSAARIGDIGAQLAQAQLELREAEQARDAARQQLAAERQGTASTAMQSLLQESALTVSTPEIDARIDGQRRQLDTLLQRFTDQHPDVINTRRLIRDLEEQKKKEVAELRKQAAATGTGGQGSGSAAAQELTRMMAAAEVQVAALRARVGEYQARYARAKESMKTAPQLEAEAAQLNRDYAINKRNYEDLVSRRQSATMSGDLDAAAGLADFRLIDPPRVTPKPVYPNRGALLGMALAAALGAGLFVAFAASQLRPAFHKASELREKINLPILGVVSMILSDADRRRERADKLRFGVASGALVGAFLVVLVATTIVPKS</sequence>
<dbReference type="NCBIfam" id="TIGR03007">
    <property type="entry name" value="pepcterm_ChnLen"/>
    <property type="match status" value="1"/>
</dbReference>
<dbReference type="InterPro" id="IPR014345">
    <property type="entry name" value="XrtA_polysacc_chain"/>
</dbReference>
<reference evidence="3 4" key="1">
    <citation type="submission" date="2020-06" db="EMBL/GenBank/DDBJ databases">
        <title>Schlegella sp. ID0723 isolated from air conditioner.</title>
        <authorList>
            <person name="Kim D.Y."/>
            <person name="Kim D.-U."/>
        </authorList>
    </citation>
    <scope>NUCLEOTIDE SEQUENCE [LARGE SCALE GENOMIC DNA]</scope>
    <source>
        <strain evidence="3 4">ID0723</strain>
    </source>
</reference>
<proteinExistence type="predicted"/>
<name>A0A7Y6TVH8_9BURK</name>
<feature type="transmembrane region" description="Helical" evidence="2">
    <location>
        <begin position="20"/>
        <end position="38"/>
    </location>
</feature>
<protein>
    <submittedName>
        <fullName evidence="3">Chain length-determining protein</fullName>
    </submittedName>
</protein>
<dbReference type="Proteomes" id="UP000529637">
    <property type="component" value="Unassembled WGS sequence"/>
</dbReference>
<keyword evidence="2" id="KW-0812">Transmembrane</keyword>
<evidence type="ECO:0000313" key="3">
    <source>
        <dbReference type="EMBL" id="NUZ05134.1"/>
    </source>
</evidence>
<keyword evidence="2" id="KW-0472">Membrane</keyword>
<gene>
    <name evidence="3" type="ORF">HQN59_05090</name>
</gene>
<dbReference type="GO" id="GO:0004713">
    <property type="term" value="F:protein tyrosine kinase activity"/>
    <property type="evidence" value="ECO:0007669"/>
    <property type="project" value="TreeGrafter"/>
</dbReference>
<feature type="coiled-coil region" evidence="1">
    <location>
        <begin position="292"/>
        <end position="383"/>
    </location>
</feature>
<feature type="coiled-coil region" evidence="1">
    <location>
        <begin position="161"/>
        <end position="245"/>
    </location>
</feature>
<dbReference type="GO" id="GO:0005886">
    <property type="term" value="C:plasma membrane"/>
    <property type="evidence" value="ECO:0007669"/>
    <property type="project" value="TreeGrafter"/>
</dbReference>
<dbReference type="PANTHER" id="PTHR32309">
    <property type="entry name" value="TYROSINE-PROTEIN KINASE"/>
    <property type="match status" value="1"/>
</dbReference>
<dbReference type="InterPro" id="IPR050445">
    <property type="entry name" value="Bact_polysacc_biosynth/exp"/>
</dbReference>
<evidence type="ECO:0000256" key="2">
    <source>
        <dbReference type="SAM" id="Phobius"/>
    </source>
</evidence>
<evidence type="ECO:0000313" key="4">
    <source>
        <dbReference type="Proteomes" id="UP000529637"/>
    </source>
</evidence>
<evidence type="ECO:0000256" key="1">
    <source>
        <dbReference type="SAM" id="Coils"/>
    </source>
</evidence>